<keyword evidence="2 4" id="KW-1133">Transmembrane helix</keyword>
<dbReference type="AlphaFoldDB" id="A0A222IT21"/>
<keyword evidence="3 4" id="KW-0472">Membrane</keyword>
<dbReference type="KEGG" id="smer:DU99_04440"/>
<evidence type="ECO:0000256" key="4">
    <source>
        <dbReference type="SAM" id="Phobius"/>
    </source>
</evidence>
<dbReference type="EMBL" id="WISR01000277">
    <property type="protein sequence ID" value="MQW37756.1"/>
    <property type="molecule type" value="Genomic_DNA"/>
</dbReference>
<evidence type="ECO:0000313" key="7">
    <source>
        <dbReference type="Proteomes" id="UP000429484"/>
    </source>
</evidence>
<gene>
    <name evidence="6" type="ORF">GHK53_34680</name>
</gene>
<reference evidence="6 7" key="1">
    <citation type="journal article" date="2013" name="Genome Biol.">
        <title>Comparative genomics of the core and accessory genomes of 48 Sinorhizobium strains comprising five genospecies.</title>
        <authorList>
            <person name="Sugawara M."/>
            <person name="Epstein B."/>
            <person name="Badgley B.D."/>
            <person name="Unno T."/>
            <person name="Xu L."/>
            <person name="Reese J."/>
            <person name="Gyaneshwar P."/>
            <person name="Denny R."/>
            <person name="Mudge J."/>
            <person name="Bharti A.K."/>
            <person name="Farmer A.D."/>
            <person name="May G.D."/>
            <person name="Woodward J.E."/>
            <person name="Medigue C."/>
            <person name="Vallenet D."/>
            <person name="Lajus A."/>
            <person name="Rouy Z."/>
            <person name="Martinez-Vaz B."/>
            <person name="Tiffin P."/>
            <person name="Young N.D."/>
            <person name="Sadowsky M.J."/>
        </authorList>
    </citation>
    <scope>NUCLEOTIDE SEQUENCE [LARGE SCALE GENOMIC DNA]</scope>
    <source>
        <strain evidence="6 7">N6B1</strain>
    </source>
</reference>
<evidence type="ECO:0000256" key="2">
    <source>
        <dbReference type="ARBA" id="ARBA00022989"/>
    </source>
</evidence>
<dbReference type="InterPro" id="IPR020846">
    <property type="entry name" value="MFS_dom"/>
</dbReference>
<comment type="caution">
    <text evidence="6">The sequence shown here is derived from an EMBL/GenBank/DDBJ whole genome shotgun (WGS) entry which is preliminary data.</text>
</comment>
<dbReference type="GO" id="GO:0005886">
    <property type="term" value="C:plasma membrane"/>
    <property type="evidence" value="ECO:0007669"/>
    <property type="project" value="TreeGrafter"/>
</dbReference>
<organism evidence="6 7">
    <name type="scientific">Rhizobium meliloti</name>
    <name type="common">Ensifer meliloti</name>
    <name type="synonym">Sinorhizobium meliloti</name>
    <dbReference type="NCBI Taxonomy" id="382"/>
    <lineage>
        <taxon>Bacteria</taxon>
        <taxon>Pseudomonadati</taxon>
        <taxon>Pseudomonadota</taxon>
        <taxon>Alphaproteobacteria</taxon>
        <taxon>Hyphomicrobiales</taxon>
        <taxon>Rhizobiaceae</taxon>
        <taxon>Sinorhizobium/Ensifer group</taxon>
        <taxon>Sinorhizobium</taxon>
    </lineage>
</organism>
<feature type="transmembrane region" description="Helical" evidence="4">
    <location>
        <begin position="106"/>
        <end position="124"/>
    </location>
</feature>
<proteinExistence type="predicted"/>
<feature type="transmembrane region" description="Helical" evidence="4">
    <location>
        <begin position="256"/>
        <end position="275"/>
    </location>
</feature>
<sequence>MATVTSAGSISPEKTAFSVILAVSFCHMLNDIMQSLLTALYPLLKENYALDFVQIGLLTFTFQVTASMLQPAIGIVTDRWALPYSLPFAMLSTCMGLLLLANADHFWMLLLAASLIGIGSAIFHPESSRVARLASGGRHGLAQSLFQVGGNAGSALGPLLAAFIVLPFGQGSLGWFSIVAITGFFVLSWVSMWYVRHRRATMSRPVPSRALPLPKTRVLWTIAILVLLTATKNVYLTSISSYFTFFVIERFDTSVQQAQLMLFLFLGSAAAGTFLGGPIGDRYGARFVIWFSILGVVPFTLLLPYANLFWTGVLSVIIGLIFSSAFSAIVVFAQELVPGRVGLIAGVFFGFAFGAGGMGAAVLGIFADRQGIEFVYKICSYLPLLGLLTVFLPKLPAR</sequence>
<feature type="transmembrane region" description="Helical" evidence="4">
    <location>
        <begin position="174"/>
        <end position="195"/>
    </location>
</feature>
<keyword evidence="1 4" id="KW-0812">Transmembrane</keyword>
<dbReference type="PANTHER" id="PTHR43129">
    <property type="entry name" value="FOSMIDOMYCIN RESISTANCE PROTEIN"/>
    <property type="match status" value="1"/>
</dbReference>
<dbReference type="InterPro" id="IPR036259">
    <property type="entry name" value="MFS_trans_sf"/>
</dbReference>
<dbReference type="Gene3D" id="1.20.1250.20">
    <property type="entry name" value="MFS general substrate transporter like domains"/>
    <property type="match status" value="2"/>
</dbReference>
<feature type="transmembrane region" description="Helical" evidence="4">
    <location>
        <begin position="48"/>
        <end position="69"/>
    </location>
</feature>
<accession>A0A222IT21</accession>
<evidence type="ECO:0000313" key="6">
    <source>
        <dbReference type="EMBL" id="MQW37756.1"/>
    </source>
</evidence>
<dbReference type="CDD" id="cd17478">
    <property type="entry name" value="MFS_FsR"/>
    <property type="match status" value="1"/>
</dbReference>
<name>A0A222IT21_RHIML</name>
<dbReference type="SMR" id="A0A222IT21"/>
<feature type="transmembrane region" description="Helical" evidence="4">
    <location>
        <begin position="374"/>
        <end position="392"/>
    </location>
</feature>
<feature type="transmembrane region" description="Helical" evidence="4">
    <location>
        <begin position="345"/>
        <end position="368"/>
    </location>
</feature>
<dbReference type="Pfam" id="PF07690">
    <property type="entry name" value="MFS_1"/>
    <property type="match status" value="1"/>
</dbReference>
<feature type="transmembrane region" description="Helical" evidence="4">
    <location>
        <begin position="312"/>
        <end position="333"/>
    </location>
</feature>
<dbReference type="PANTHER" id="PTHR43129:SF1">
    <property type="entry name" value="FOSMIDOMYCIN RESISTANCE PROTEIN"/>
    <property type="match status" value="1"/>
</dbReference>
<evidence type="ECO:0000256" key="1">
    <source>
        <dbReference type="ARBA" id="ARBA00022692"/>
    </source>
</evidence>
<protein>
    <submittedName>
        <fullName evidence="6">MFS transporter</fullName>
    </submittedName>
</protein>
<dbReference type="OMA" id="YFYMASF"/>
<evidence type="ECO:0000259" key="5">
    <source>
        <dbReference type="PROSITE" id="PS50850"/>
    </source>
</evidence>
<evidence type="ECO:0000256" key="3">
    <source>
        <dbReference type="ARBA" id="ARBA00023136"/>
    </source>
</evidence>
<feature type="domain" description="Major facilitator superfamily (MFS) profile" evidence="5">
    <location>
        <begin position="19"/>
        <end position="398"/>
    </location>
</feature>
<feature type="transmembrane region" description="Helical" evidence="4">
    <location>
        <begin position="287"/>
        <end position="306"/>
    </location>
</feature>
<dbReference type="SUPFAM" id="SSF103473">
    <property type="entry name" value="MFS general substrate transporter"/>
    <property type="match status" value="1"/>
</dbReference>
<feature type="transmembrane region" description="Helical" evidence="4">
    <location>
        <begin position="81"/>
        <end position="100"/>
    </location>
</feature>
<dbReference type="InterPro" id="IPR011701">
    <property type="entry name" value="MFS"/>
</dbReference>
<dbReference type="PROSITE" id="PS50850">
    <property type="entry name" value="MFS"/>
    <property type="match status" value="1"/>
</dbReference>
<dbReference type="RefSeq" id="WP_003533308.1">
    <property type="nucleotide sequence ID" value="NZ_BJNJ01000046.1"/>
</dbReference>
<feature type="transmembrane region" description="Helical" evidence="4">
    <location>
        <begin position="145"/>
        <end position="168"/>
    </location>
</feature>
<dbReference type="GO" id="GO:0022857">
    <property type="term" value="F:transmembrane transporter activity"/>
    <property type="evidence" value="ECO:0007669"/>
    <property type="project" value="InterPro"/>
</dbReference>
<dbReference type="Proteomes" id="UP000429484">
    <property type="component" value="Unassembled WGS sequence"/>
</dbReference>
<feature type="transmembrane region" description="Helical" evidence="4">
    <location>
        <begin position="216"/>
        <end position="236"/>
    </location>
</feature>